<gene>
    <name evidence="5" type="ORF">SAMN05446037_105311</name>
</gene>
<dbReference type="OrthoDB" id="9799482at2"/>
<dbReference type="EMBL" id="FZOJ01000053">
    <property type="protein sequence ID" value="SNT21277.1"/>
    <property type="molecule type" value="Genomic_DNA"/>
</dbReference>
<protein>
    <submittedName>
        <fullName evidence="5">Ribonuclease R winged-helix domain-containing protein</fullName>
    </submittedName>
</protein>
<dbReference type="SUPFAM" id="SSF46785">
    <property type="entry name" value="Winged helix' DNA-binding domain"/>
    <property type="match status" value="1"/>
</dbReference>
<dbReference type="Pfam" id="PF08461">
    <property type="entry name" value="WHD_RNase_R"/>
    <property type="match status" value="1"/>
</dbReference>
<dbReference type="InterPro" id="IPR011711">
    <property type="entry name" value="GntR_C"/>
</dbReference>
<dbReference type="PANTHER" id="PTHR43537">
    <property type="entry name" value="TRANSCRIPTIONAL REGULATOR, GNTR FAMILY"/>
    <property type="match status" value="1"/>
</dbReference>
<sequence length="259" mass="29615">MKQILEEKELIVLQCIASSNGPIGSWFLVEKLEDKGIQISSATIGRILSSLEKLGYLEKESSKGRVITAKGMEAIDKAKIIQNINYHKRELDRLISTEVLESYIMVLQARKAIERETARFAAQNITDVEIEHLGEILRKQGEKHTQNQSVAEADIAFHKAIAKASRNKVLESLYNILSTLGQQSTLFEFMRAQVKSPYSVAHKEIFNAIKNHDEEEAERCMIRHIENLIKDVSIYWDEYSDSGIKARNRGAENERRYHL</sequence>
<dbReference type="AlphaFoldDB" id="A0A239KSE2"/>
<dbReference type="Gene3D" id="1.10.10.10">
    <property type="entry name" value="Winged helix-like DNA-binding domain superfamily/Winged helix DNA-binding domain"/>
    <property type="match status" value="1"/>
</dbReference>
<organism evidence="5 6">
    <name type="scientific">Anaerovirgula multivorans</name>
    <dbReference type="NCBI Taxonomy" id="312168"/>
    <lineage>
        <taxon>Bacteria</taxon>
        <taxon>Bacillati</taxon>
        <taxon>Bacillota</taxon>
        <taxon>Clostridia</taxon>
        <taxon>Peptostreptococcales</taxon>
        <taxon>Natronincolaceae</taxon>
        <taxon>Anaerovirgula</taxon>
    </lineage>
</organism>
<accession>A0A239KSE2</accession>
<dbReference type="Gene3D" id="1.20.120.530">
    <property type="entry name" value="GntR ligand-binding domain-like"/>
    <property type="match status" value="1"/>
</dbReference>
<dbReference type="SUPFAM" id="SSF48008">
    <property type="entry name" value="GntR ligand-binding domain-like"/>
    <property type="match status" value="1"/>
</dbReference>
<dbReference type="Proteomes" id="UP000198304">
    <property type="component" value="Unassembled WGS sequence"/>
</dbReference>
<keyword evidence="2" id="KW-0238">DNA-binding</keyword>
<dbReference type="InterPro" id="IPR036388">
    <property type="entry name" value="WH-like_DNA-bd_sf"/>
</dbReference>
<evidence type="ECO:0000313" key="5">
    <source>
        <dbReference type="EMBL" id="SNT21277.1"/>
    </source>
</evidence>
<proteinExistence type="predicted"/>
<dbReference type="PANTHER" id="PTHR43537:SF43">
    <property type="entry name" value="GNTR-FAMILY TRANSCRIPTIONAL REGULATOR"/>
    <property type="match status" value="1"/>
</dbReference>
<keyword evidence="6" id="KW-1185">Reference proteome</keyword>
<keyword evidence="1" id="KW-0805">Transcription regulation</keyword>
<feature type="domain" description="GntR C-terminal" evidence="4">
    <location>
        <begin position="105"/>
        <end position="227"/>
    </location>
</feature>
<evidence type="ECO:0000313" key="6">
    <source>
        <dbReference type="Proteomes" id="UP000198304"/>
    </source>
</evidence>
<dbReference type="InterPro" id="IPR013668">
    <property type="entry name" value="RNase_R_HTH_12"/>
</dbReference>
<evidence type="ECO:0000259" key="4">
    <source>
        <dbReference type="SMART" id="SM00895"/>
    </source>
</evidence>
<dbReference type="InterPro" id="IPR036390">
    <property type="entry name" value="WH_DNA-bd_sf"/>
</dbReference>
<dbReference type="SMART" id="SM00895">
    <property type="entry name" value="FCD"/>
    <property type="match status" value="1"/>
</dbReference>
<dbReference type="GO" id="GO:0003677">
    <property type="term" value="F:DNA binding"/>
    <property type="evidence" value="ECO:0007669"/>
    <property type="project" value="UniProtKB-KW"/>
</dbReference>
<keyword evidence="3" id="KW-0804">Transcription</keyword>
<reference evidence="5 6" key="1">
    <citation type="submission" date="2017-06" db="EMBL/GenBank/DDBJ databases">
        <authorList>
            <person name="Kim H.J."/>
            <person name="Triplett B.A."/>
        </authorList>
    </citation>
    <scope>NUCLEOTIDE SEQUENCE [LARGE SCALE GENOMIC DNA]</scope>
    <source>
        <strain evidence="5 6">SCA</strain>
    </source>
</reference>
<name>A0A239KSE2_9FIRM</name>
<evidence type="ECO:0000256" key="1">
    <source>
        <dbReference type="ARBA" id="ARBA00023015"/>
    </source>
</evidence>
<evidence type="ECO:0000256" key="2">
    <source>
        <dbReference type="ARBA" id="ARBA00023125"/>
    </source>
</evidence>
<dbReference type="Pfam" id="PF07729">
    <property type="entry name" value="FCD"/>
    <property type="match status" value="1"/>
</dbReference>
<evidence type="ECO:0000256" key="3">
    <source>
        <dbReference type="ARBA" id="ARBA00023163"/>
    </source>
</evidence>
<dbReference type="RefSeq" id="WP_089285450.1">
    <property type="nucleotide sequence ID" value="NZ_FZOJ01000053.1"/>
</dbReference>
<dbReference type="InterPro" id="IPR008920">
    <property type="entry name" value="TF_FadR/GntR_C"/>
</dbReference>